<organism evidence="1 2">
    <name type="scientific">Paramecium pentaurelia</name>
    <dbReference type="NCBI Taxonomy" id="43138"/>
    <lineage>
        <taxon>Eukaryota</taxon>
        <taxon>Sar</taxon>
        <taxon>Alveolata</taxon>
        <taxon>Ciliophora</taxon>
        <taxon>Intramacronucleata</taxon>
        <taxon>Oligohymenophorea</taxon>
        <taxon>Peniculida</taxon>
        <taxon>Parameciidae</taxon>
        <taxon>Paramecium</taxon>
    </lineage>
</organism>
<gene>
    <name evidence="1" type="ORF">PPENT_87.1.T0610227</name>
</gene>
<protein>
    <submittedName>
        <fullName evidence="1">Uncharacterized protein</fullName>
    </submittedName>
</protein>
<name>A0A8S1VDM1_9CILI</name>
<dbReference type="AlphaFoldDB" id="A0A8S1VDM1"/>
<keyword evidence="2" id="KW-1185">Reference proteome</keyword>
<dbReference type="Proteomes" id="UP000689195">
    <property type="component" value="Unassembled WGS sequence"/>
</dbReference>
<reference evidence="1" key="1">
    <citation type="submission" date="2021-01" db="EMBL/GenBank/DDBJ databases">
        <authorList>
            <consortium name="Genoscope - CEA"/>
            <person name="William W."/>
        </authorList>
    </citation>
    <scope>NUCLEOTIDE SEQUENCE</scope>
</reference>
<accession>A0A8S1VDM1</accession>
<dbReference type="EMBL" id="CAJJDO010000061">
    <property type="protein sequence ID" value="CAD8174681.1"/>
    <property type="molecule type" value="Genomic_DNA"/>
</dbReference>
<sequence length="50" mass="5952">MILNPKSFNFPKLTFHIYVQLETITSISIMKTEKNIRFSFIMFIPIFVVI</sequence>
<comment type="caution">
    <text evidence="1">The sequence shown here is derived from an EMBL/GenBank/DDBJ whole genome shotgun (WGS) entry which is preliminary data.</text>
</comment>
<proteinExistence type="predicted"/>
<evidence type="ECO:0000313" key="1">
    <source>
        <dbReference type="EMBL" id="CAD8174681.1"/>
    </source>
</evidence>
<evidence type="ECO:0000313" key="2">
    <source>
        <dbReference type="Proteomes" id="UP000689195"/>
    </source>
</evidence>